<feature type="signal peptide" evidence="1">
    <location>
        <begin position="1"/>
        <end position="20"/>
    </location>
</feature>
<sequence length="174" mass="18389">MRARALGALVFVACLASTEALTYDELPAMLSAALETTLDALIANPPNPKWVVIVPDDNRVMQVVASGQQDAGKTEAEMFGLFAAEVLRYCTNGLFAFKMVDGTYNTVHTDAHWSTAASCPPPSPNFPPVSAEGMGLFLGDYSVLELVPTADITALQFDAVAGAMREHTGLAVAP</sequence>
<accession>A0A8J5XCL3</accession>
<name>A0A8J5XCL3_DIALT</name>
<keyword evidence="1" id="KW-0732">Signal</keyword>
<evidence type="ECO:0008006" key="4">
    <source>
        <dbReference type="Google" id="ProtNLM"/>
    </source>
</evidence>
<gene>
    <name evidence="2" type="ORF">KFE25_002331</name>
</gene>
<dbReference type="EMBL" id="JAGTXO010000027">
    <property type="protein sequence ID" value="KAG8461142.1"/>
    <property type="molecule type" value="Genomic_DNA"/>
</dbReference>
<evidence type="ECO:0000313" key="3">
    <source>
        <dbReference type="Proteomes" id="UP000751190"/>
    </source>
</evidence>
<organism evidence="2 3">
    <name type="scientific">Diacronema lutheri</name>
    <name type="common">Unicellular marine alga</name>
    <name type="synonym">Monochrysis lutheri</name>
    <dbReference type="NCBI Taxonomy" id="2081491"/>
    <lineage>
        <taxon>Eukaryota</taxon>
        <taxon>Haptista</taxon>
        <taxon>Haptophyta</taxon>
        <taxon>Pavlovophyceae</taxon>
        <taxon>Pavlovales</taxon>
        <taxon>Pavlovaceae</taxon>
        <taxon>Diacronema</taxon>
    </lineage>
</organism>
<proteinExistence type="predicted"/>
<feature type="chain" id="PRO_5035277287" description="Secreted protein" evidence="1">
    <location>
        <begin position="21"/>
        <end position="174"/>
    </location>
</feature>
<reference evidence="2" key="1">
    <citation type="submission" date="2021-05" db="EMBL/GenBank/DDBJ databases">
        <title>The genome of the haptophyte Pavlova lutheri (Diacronema luteri, Pavlovales) - a model for lipid biosynthesis in eukaryotic algae.</title>
        <authorList>
            <person name="Hulatt C.J."/>
            <person name="Posewitz M.C."/>
        </authorList>
    </citation>
    <scope>NUCLEOTIDE SEQUENCE</scope>
    <source>
        <strain evidence="2">NIVA-4/92</strain>
    </source>
</reference>
<dbReference type="Proteomes" id="UP000751190">
    <property type="component" value="Unassembled WGS sequence"/>
</dbReference>
<comment type="caution">
    <text evidence="2">The sequence shown here is derived from an EMBL/GenBank/DDBJ whole genome shotgun (WGS) entry which is preliminary data.</text>
</comment>
<keyword evidence="3" id="KW-1185">Reference proteome</keyword>
<dbReference type="AlphaFoldDB" id="A0A8J5XCL3"/>
<protein>
    <recommendedName>
        <fullName evidence="4">Secreted protein</fullName>
    </recommendedName>
</protein>
<evidence type="ECO:0000256" key="1">
    <source>
        <dbReference type="SAM" id="SignalP"/>
    </source>
</evidence>
<evidence type="ECO:0000313" key="2">
    <source>
        <dbReference type="EMBL" id="KAG8461142.1"/>
    </source>
</evidence>